<dbReference type="GO" id="GO:0003676">
    <property type="term" value="F:nucleic acid binding"/>
    <property type="evidence" value="ECO:0007669"/>
    <property type="project" value="InterPro"/>
</dbReference>
<dbReference type="Pfam" id="PF02272">
    <property type="entry name" value="DHHA1"/>
    <property type="match status" value="1"/>
</dbReference>
<evidence type="ECO:0000313" key="3">
    <source>
        <dbReference type="EMBL" id="SUZ73480.1"/>
    </source>
</evidence>
<dbReference type="PANTHER" id="PTHR47618">
    <property type="entry name" value="BIFUNCTIONAL OLIGORIBONUCLEASE AND PAP PHOSPHATASE NRNA"/>
    <property type="match status" value="1"/>
</dbReference>
<dbReference type="Gene3D" id="3.90.1640.10">
    <property type="entry name" value="inorganic pyrophosphatase (n-terminal core)"/>
    <property type="match status" value="1"/>
</dbReference>
<dbReference type="AlphaFoldDB" id="A0A381Q345"/>
<evidence type="ECO:0000259" key="1">
    <source>
        <dbReference type="Pfam" id="PF01368"/>
    </source>
</evidence>
<evidence type="ECO:0008006" key="4">
    <source>
        <dbReference type="Google" id="ProtNLM"/>
    </source>
</evidence>
<dbReference type="Pfam" id="PF01368">
    <property type="entry name" value="DHH"/>
    <property type="match status" value="1"/>
</dbReference>
<proteinExistence type="predicted"/>
<dbReference type="Gene3D" id="3.10.310.30">
    <property type="match status" value="1"/>
</dbReference>
<dbReference type="InterPro" id="IPR051319">
    <property type="entry name" value="Oligoribo/pAp-PDE_c-di-AMP_PDE"/>
</dbReference>
<dbReference type="EMBL" id="UINC01001181">
    <property type="protein sequence ID" value="SUZ73480.1"/>
    <property type="molecule type" value="Genomic_DNA"/>
</dbReference>
<feature type="domain" description="DHHA1" evidence="2">
    <location>
        <begin position="226"/>
        <end position="310"/>
    </location>
</feature>
<evidence type="ECO:0000259" key="2">
    <source>
        <dbReference type="Pfam" id="PF02272"/>
    </source>
</evidence>
<dbReference type="SUPFAM" id="SSF64182">
    <property type="entry name" value="DHH phosphoesterases"/>
    <property type="match status" value="1"/>
</dbReference>
<feature type="domain" description="DDH" evidence="1">
    <location>
        <begin position="14"/>
        <end position="151"/>
    </location>
</feature>
<dbReference type="InterPro" id="IPR003156">
    <property type="entry name" value="DHHA1_dom"/>
</dbReference>
<protein>
    <recommendedName>
        <fullName evidence="4">DHHA1 domain-containing protein</fullName>
    </recommendedName>
</protein>
<organism evidence="3">
    <name type="scientific">marine metagenome</name>
    <dbReference type="NCBI Taxonomy" id="408172"/>
    <lineage>
        <taxon>unclassified sequences</taxon>
        <taxon>metagenomes</taxon>
        <taxon>ecological metagenomes</taxon>
    </lineage>
</organism>
<dbReference type="InterPro" id="IPR038763">
    <property type="entry name" value="DHH_sf"/>
</dbReference>
<name>A0A381Q345_9ZZZZ</name>
<dbReference type="PANTHER" id="PTHR47618:SF1">
    <property type="entry name" value="BIFUNCTIONAL OLIGORIBONUCLEASE AND PAP PHOSPHATASE NRNA"/>
    <property type="match status" value="1"/>
</dbReference>
<dbReference type="InterPro" id="IPR001667">
    <property type="entry name" value="DDH_dom"/>
</dbReference>
<reference evidence="3" key="1">
    <citation type="submission" date="2018-05" db="EMBL/GenBank/DDBJ databases">
        <authorList>
            <person name="Lanie J.A."/>
            <person name="Ng W.-L."/>
            <person name="Kazmierczak K.M."/>
            <person name="Andrzejewski T.M."/>
            <person name="Davidsen T.M."/>
            <person name="Wayne K.J."/>
            <person name="Tettelin H."/>
            <person name="Glass J.I."/>
            <person name="Rusch D."/>
            <person name="Podicherti R."/>
            <person name="Tsui H.-C.T."/>
            <person name="Winkler M.E."/>
        </authorList>
    </citation>
    <scope>NUCLEOTIDE SEQUENCE</scope>
</reference>
<accession>A0A381Q345</accession>
<gene>
    <name evidence="3" type="ORF">METZ01_LOCUS26334</name>
</gene>
<sequence length="329" mass="35120">MDSIRDALLGARSVLLTSHARPDGDSLGSQLALGAALRQLGKQVRIIDCDPAPDLYTFLPDLGTIEIADNVTDRFDAVVVLECSSLDRTGLGGLDERPLINIDHHPGNAMYGTLNWHDESACACAELVSELIDTLGVPLTPAMATQLYVAILTDTGSFRHANITPRTFTICQKIATTGINPTDVASQVYNNGSLGRLRLTGMLLERMQLEHVSHLIPDVTIIHGNRVAVLRLNDAMLAEAGCTPDDIEGIVNIPLAARDVRAVVFFKDTGAAMRVSLRSKDSVDVRQVAVSFGGGGHRNAAGLTIEHPSSETDSLLLSRVAAAITDSEP</sequence>